<organism evidence="1 2">
    <name type="scientific">Bacillus subtilis</name>
    <dbReference type="NCBI Taxonomy" id="1423"/>
    <lineage>
        <taxon>Bacteria</taxon>
        <taxon>Bacillati</taxon>
        <taxon>Bacillota</taxon>
        <taxon>Bacilli</taxon>
        <taxon>Bacillales</taxon>
        <taxon>Bacillaceae</taxon>
        <taxon>Bacillus</taxon>
    </lineage>
</organism>
<dbReference type="EMBL" id="CP121756">
    <property type="protein sequence ID" value="WGE07341.2"/>
    <property type="molecule type" value="Genomic_DNA"/>
</dbReference>
<evidence type="ECO:0000313" key="2">
    <source>
        <dbReference type="Proteomes" id="UP001217185"/>
    </source>
</evidence>
<protein>
    <submittedName>
        <fullName evidence="1">Uncharacterized protein</fullName>
    </submittedName>
</protein>
<name>A0AC61YWM6_BACIU</name>
<proteinExistence type="predicted"/>
<evidence type="ECO:0000313" key="1">
    <source>
        <dbReference type="EMBL" id="WGE07341.2"/>
    </source>
</evidence>
<dbReference type="Proteomes" id="UP001217185">
    <property type="component" value="Chromosome"/>
</dbReference>
<reference evidence="1" key="1">
    <citation type="submission" date="2025-02" db="EMBL/GenBank/DDBJ databases">
        <title>Complete genome sequences of 52 Bacillus and Priestia strains isolated from West-African fermentations and 26 reference strains from the DSMZ collection.</title>
        <authorList>
            <person name="Wiedenbein E.S."/>
            <person name="Canoy T.S."/>
            <person name="Hui Y."/>
            <person name="Parkouda C."/>
            <person name="Dawende C."/>
            <person name="Ametefe E."/>
            <person name="Jespersen L."/>
            <person name="Nielsen D.S."/>
        </authorList>
    </citation>
    <scope>NUCLEOTIDE SEQUENCE</scope>
    <source>
        <strain evidence="1">PRO122</strain>
    </source>
</reference>
<accession>A0AC61YWM6</accession>
<sequence length="994" mass="109952">MVRVGEVQADTEKTVLVVDRMKAITHRLYSSNLEAVYNVGSRFNTIKTETAKGFEKSEIIELSISDSRTLTYRSEVGELKGGSKPIPIILSSVSGVVNSRISPLLAFEDKGSFSDLVKVARFNEPFTTPIGITYGLEESDQQQSSLVKQSERLYTEGLDVNVVNYTGQPKDLSESQATTQVLWSEQRSTKLENSSTPIQQSGSSNISKSFEYKNISFGSGGALDKTQPKSAGSIEDAYSMSGNNANKGEILTGSRGENKVTGGVTLKAEYTELTDNFQDVELYTGEAGDSTNPFDVTLESSERMSQNYSGDGLLESGIIGEAASRENEVLIDQGENFNGALEKESKIEYDSLVDYTVEEHASEVTAEEKAVPQTRVFDWGTLELNSSYAADSYCGIEIESGLSSIVDEQYLESELNGWDTHNKREPSVDVVIQHREKSEESETMLEAPLFSQTSAYAVEDSQDTFTTDIEVSLVSNNVLDTSLFEIDSLNNRLSDFWIELESQDQLYLKRYSDEAQIGRQLLAETKGGSDVLVENAKNAILGYTEFEVATESQDIPSPGESVLITVIEGSGRGAKQSTTKETIVRSSVEAEPSKPGGDVQVDGVDVSTVNQLTLVPSMEKEETGASHASSLDVFNEELDSFYLDEIEETLLDPTLEAVSIQDSTDITLDSYKKAEGKKGVVDLYNQYHLTLSKLEGTEDFTLNFGTLGQTKKDLDFVIVNPNHGKTESTSDITLELEDRWTRGSEKVDLVVEGTDRSGATKDEEIEVVDFSLSVSKKESEVTLVVQDNANPNMELDSFVEDHSLFTSSETFEDGVLNKDEIVEKGSRRLISITEEEESEKNSERILGLYEDDEADKSRSSIMSMDMENTANSSSSYRITIEDEENSKRESAGEIHIDVDEVTDKDKSFLISVSGEDEGQKDRLSILELTRETFSEKPNREYSVEEIDDDLGIGLLPPEPPWKDPGTDLNKKGKVWLLMGKNYPAWNNWDNKKTR</sequence>
<gene>
    <name evidence="1" type="ORF">P5658_21690</name>
</gene>